<reference evidence="2 3" key="1">
    <citation type="submission" date="2024-06" db="EMBL/GenBank/DDBJ databases">
        <title>Genomic Encyclopedia of Type Strains, Phase IV (KMG-IV): sequencing the most valuable type-strain genomes for metagenomic binning, comparative biology and taxonomic classification.</title>
        <authorList>
            <person name="Goeker M."/>
        </authorList>
    </citation>
    <scope>NUCLEOTIDE SEQUENCE [LARGE SCALE GENOMIC DNA]</scope>
    <source>
        <strain evidence="2 3">DSM 29846</strain>
    </source>
</reference>
<proteinExistence type="predicted"/>
<dbReference type="EMBL" id="JBEPLM010000037">
    <property type="protein sequence ID" value="MET3597993.1"/>
    <property type="molecule type" value="Genomic_DNA"/>
</dbReference>
<gene>
    <name evidence="2" type="ORF">ABID26_007420</name>
</gene>
<comment type="caution">
    <text evidence="2">The sequence shown here is derived from an EMBL/GenBank/DDBJ whole genome shotgun (WGS) entry which is preliminary data.</text>
</comment>
<name>A0ABV2I680_9HYPH</name>
<keyword evidence="3" id="KW-1185">Reference proteome</keyword>
<accession>A0ABV2I680</accession>
<feature type="region of interest" description="Disordered" evidence="1">
    <location>
        <begin position="46"/>
        <end position="69"/>
    </location>
</feature>
<organism evidence="2 3">
    <name type="scientific">Mesorhizobium shonense</name>
    <dbReference type="NCBI Taxonomy" id="1209948"/>
    <lineage>
        <taxon>Bacteria</taxon>
        <taxon>Pseudomonadati</taxon>
        <taxon>Pseudomonadota</taxon>
        <taxon>Alphaproteobacteria</taxon>
        <taxon>Hyphomicrobiales</taxon>
        <taxon>Phyllobacteriaceae</taxon>
        <taxon>Mesorhizobium</taxon>
    </lineage>
</organism>
<evidence type="ECO:0000313" key="3">
    <source>
        <dbReference type="Proteomes" id="UP001549036"/>
    </source>
</evidence>
<evidence type="ECO:0000256" key="1">
    <source>
        <dbReference type="SAM" id="MobiDB-lite"/>
    </source>
</evidence>
<dbReference type="RefSeq" id="WP_354418340.1">
    <property type="nucleotide sequence ID" value="NZ_JBEPLM010000037.1"/>
</dbReference>
<evidence type="ECO:0000313" key="2">
    <source>
        <dbReference type="EMBL" id="MET3597993.1"/>
    </source>
</evidence>
<sequence>MAVGDRLQFTDTLKGVGIYNGNAGVITKIDRNLGRIGVTLEAAAGREGRRSSGTHRSLTASGTAMPARSIRSHLSHAHASLPGDLELCRVTRQRESAKAFVATETARDLRQPARQIGRNEIKSASVAYATADELTPEQKTKLGTGAPS</sequence>
<protein>
    <submittedName>
        <fullName evidence="2">Uncharacterized protein</fullName>
    </submittedName>
</protein>
<dbReference type="Proteomes" id="UP001549036">
    <property type="component" value="Unassembled WGS sequence"/>
</dbReference>